<feature type="compositionally biased region" description="Low complexity" evidence="1">
    <location>
        <begin position="1"/>
        <end position="13"/>
    </location>
</feature>
<evidence type="ECO:0000256" key="1">
    <source>
        <dbReference type="SAM" id="MobiDB-lite"/>
    </source>
</evidence>
<dbReference type="AlphaFoldDB" id="A0A5K3FK68"/>
<feature type="region of interest" description="Disordered" evidence="1">
    <location>
        <begin position="1"/>
        <end position="28"/>
    </location>
</feature>
<evidence type="ECO:0000313" key="2">
    <source>
        <dbReference type="WBParaSite" id="MCU_008901-RA"/>
    </source>
</evidence>
<protein>
    <submittedName>
        <fullName evidence="2">Envelope glycoprotein</fullName>
    </submittedName>
</protein>
<dbReference type="WBParaSite" id="MCU_008901-RA">
    <property type="protein sequence ID" value="MCU_008901-RA"/>
    <property type="gene ID" value="MCU_008901"/>
</dbReference>
<accession>A0A5K3FK68</accession>
<proteinExistence type="predicted"/>
<organism evidence="2">
    <name type="scientific">Mesocestoides corti</name>
    <name type="common">Flatworm</name>
    <dbReference type="NCBI Taxonomy" id="53468"/>
    <lineage>
        <taxon>Eukaryota</taxon>
        <taxon>Metazoa</taxon>
        <taxon>Spiralia</taxon>
        <taxon>Lophotrochozoa</taxon>
        <taxon>Platyhelminthes</taxon>
        <taxon>Cestoda</taxon>
        <taxon>Eucestoda</taxon>
        <taxon>Cyclophyllidea</taxon>
        <taxon>Mesocestoididae</taxon>
        <taxon>Mesocestoides</taxon>
    </lineage>
</organism>
<name>A0A5K3FK68_MESCO</name>
<reference evidence="2" key="1">
    <citation type="submission" date="2019-11" db="UniProtKB">
        <authorList>
            <consortium name="WormBaseParasite"/>
        </authorList>
    </citation>
    <scope>IDENTIFICATION</scope>
</reference>
<sequence>ILAATAAACQQATNRPTDPPTHRLTSKSITSTISWWGRGIGGGGGQETLRAL</sequence>